<protein>
    <submittedName>
        <fullName evidence="6">Acid protease</fullName>
    </submittedName>
</protein>
<evidence type="ECO:0000256" key="4">
    <source>
        <dbReference type="RuleBase" id="RU000454"/>
    </source>
</evidence>
<keyword evidence="4" id="KW-0378">Hydrolase</keyword>
<dbReference type="Gene3D" id="2.40.70.10">
    <property type="entry name" value="Acid Proteases"/>
    <property type="match status" value="2"/>
</dbReference>
<feature type="non-terminal residue" evidence="6">
    <location>
        <position position="356"/>
    </location>
</feature>
<evidence type="ECO:0000256" key="1">
    <source>
        <dbReference type="ARBA" id="ARBA00007447"/>
    </source>
</evidence>
<accession>A0A9P4IM08</accession>
<dbReference type="SUPFAM" id="SSF50630">
    <property type="entry name" value="Acid proteases"/>
    <property type="match status" value="1"/>
</dbReference>
<sequence>LVAMSHGMEFSVDLTIGSDTVKATVDTASSDTWVVTEGFDCRDANNKPQAYENCKFGPAVHIELDEIKDEHFYISYESNEWLYGKLGYSDVTVAGVTVKRQEIALVEKGYWDGDGKSSGLIGLAYKSLTSAYDGADASNNDNMNDTIEYNPLFTNMKDQGLVDPLFSLAIQRGESAGSFSIGGIPSQVNVKSGFVQTPIRVVDVASLNRTASQRSFYTIYPDGFKYNRHSYNAKDQDLPFLVDSGTSVTYLPTKIAEDVLGMYDPPAHFRKDMGTWVVACNATPPSFAVTIGDEDFFFDPADMILQEIADRQENLCNTGVDDGQMGPYVLGVTFLQNVVAVFDVDKAQMKFAEHEY</sequence>
<proteinExistence type="inferred from homology"/>
<dbReference type="OrthoDB" id="15189at2759"/>
<feature type="non-terminal residue" evidence="6">
    <location>
        <position position="1"/>
    </location>
</feature>
<dbReference type="PANTHER" id="PTHR47966">
    <property type="entry name" value="BETA-SITE APP-CLEAVING ENZYME, ISOFORM A-RELATED"/>
    <property type="match status" value="1"/>
</dbReference>
<dbReference type="GO" id="GO:0004190">
    <property type="term" value="F:aspartic-type endopeptidase activity"/>
    <property type="evidence" value="ECO:0007669"/>
    <property type="project" value="UniProtKB-KW"/>
</dbReference>
<dbReference type="Pfam" id="PF00026">
    <property type="entry name" value="Asp"/>
    <property type="match status" value="1"/>
</dbReference>
<dbReference type="GO" id="GO:0000324">
    <property type="term" value="C:fungal-type vacuole"/>
    <property type="evidence" value="ECO:0007669"/>
    <property type="project" value="TreeGrafter"/>
</dbReference>
<dbReference type="PANTHER" id="PTHR47966:SF47">
    <property type="entry name" value="ENDOPEPTIDASE, PUTATIVE (AFU_ORTHOLOGUE AFUA_3G01220)-RELATED"/>
    <property type="match status" value="1"/>
</dbReference>
<evidence type="ECO:0000256" key="3">
    <source>
        <dbReference type="PIRSR" id="PIRSR601461-1"/>
    </source>
</evidence>
<feature type="active site" evidence="3">
    <location>
        <position position="243"/>
    </location>
</feature>
<dbReference type="GO" id="GO:0006508">
    <property type="term" value="P:proteolysis"/>
    <property type="evidence" value="ECO:0007669"/>
    <property type="project" value="UniProtKB-KW"/>
</dbReference>
<keyword evidence="4 6" id="KW-0645">Protease</keyword>
<dbReference type="AlphaFoldDB" id="A0A9P4IM08"/>
<dbReference type="PRINTS" id="PR00792">
    <property type="entry name" value="PEPSIN"/>
</dbReference>
<name>A0A9P4IM08_9PEZI</name>
<evidence type="ECO:0000259" key="5">
    <source>
        <dbReference type="PROSITE" id="PS51767"/>
    </source>
</evidence>
<dbReference type="PROSITE" id="PS51767">
    <property type="entry name" value="PEPTIDASE_A1"/>
    <property type="match status" value="1"/>
</dbReference>
<feature type="domain" description="Peptidase A1" evidence="5">
    <location>
        <begin position="10"/>
        <end position="352"/>
    </location>
</feature>
<dbReference type="InterPro" id="IPR001461">
    <property type="entry name" value="Aspartic_peptidase_A1"/>
</dbReference>
<dbReference type="CDD" id="cd05471">
    <property type="entry name" value="pepsin_like"/>
    <property type="match status" value="1"/>
</dbReference>
<dbReference type="InterPro" id="IPR021109">
    <property type="entry name" value="Peptidase_aspartic_dom_sf"/>
</dbReference>
<organism evidence="6 7">
    <name type="scientific">Rhizodiscina lignyota</name>
    <dbReference type="NCBI Taxonomy" id="1504668"/>
    <lineage>
        <taxon>Eukaryota</taxon>
        <taxon>Fungi</taxon>
        <taxon>Dikarya</taxon>
        <taxon>Ascomycota</taxon>
        <taxon>Pezizomycotina</taxon>
        <taxon>Dothideomycetes</taxon>
        <taxon>Pleosporomycetidae</taxon>
        <taxon>Aulographales</taxon>
        <taxon>Rhizodiscinaceae</taxon>
        <taxon>Rhizodiscina</taxon>
    </lineage>
</organism>
<gene>
    <name evidence="6" type="ORF">NA57DRAFT_29375</name>
</gene>
<keyword evidence="7" id="KW-1185">Reference proteome</keyword>
<feature type="active site" evidence="3">
    <location>
        <position position="26"/>
    </location>
</feature>
<comment type="similarity">
    <text evidence="1 4">Belongs to the peptidase A1 family.</text>
</comment>
<dbReference type="Proteomes" id="UP000799772">
    <property type="component" value="Unassembled WGS sequence"/>
</dbReference>
<dbReference type="InterPro" id="IPR033121">
    <property type="entry name" value="PEPTIDASE_A1"/>
</dbReference>
<keyword evidence="2 4" id="KW-0064">Aspartyl protease</keyword>
<dbReference type="InterPro" id="IPR034164">
    <property type="entry name" value="Pepsin-like_dom"/>
</dbReference>
<reference evidence="6" key="1">
    <citation type="journal article" date="2020" name="Stud. Mycol.">
        <title>101 Dothideomycetes genomes: a test case for predicting lifestyles and emergence of pathogens.</title>
        <authorList>
            <person name="Haridas S."/>
            <person name="Albert R."/>
            <person name="Binder M."/>
            <person name="Bloem J."/>
            <person name="Labutti K."/>
            <person name="Salamov A."/>
            <person name="Andreopoulos B."/>
            <person name="Baker S."/>
            <person name="Barry K."/>
            <person name="Bills G."/>
            <person name="Bluhm B."/>
            <person name="Cannon C."/>
            <person name="Castanera R."/>
            <person name="Culley D."/>
            <person name="Daum C."/>
            <person name="Ezra D."/>
            <person name="Gonzalez J."/>
            <person name="Henrissat B."/>
            <person name="Kuo A."/>
            <person name="Liang C."/>
            <person name="Lipzen A."/>
            <person name="Lutzoni F."/>
            <person name="Magnuson J."/>
            <person name="Mondo S."/>
            <person name="Nolan M."/>
            <person name="Ohm R."/>
            <person name="Pangilinan J."/>
            <person name="Park H.-J."/>
            <person name="Ramirez L."/>
            <person name="Alfaro M."/>
            <person name="Sun H."/>
            <person name="Tritt A."/>
            <person name="Yoshinaga Y."/>
            <person name="Zwiers L.-H."/>
            <person name="Turgeon B."/>
            <person name="Goodwin S."/>
            <person name="Spatafora J."/>
            <person name="Crous P."/>
            <person name="Grigoriev I."/>
        </authorList>
    </citation>
    <scope>NUCLEOTIDE SEQUENCE</scope>
    <source>
        <strain evidence="6">CBS 133067</strain>
    </source>
</reference>
<comment type="caution">
    <text evidence="6">The sequence shown here is derived from an EMBL/GenBank/DDBJ whole genome shotgun (WGS) entry which is preliminary data.</text>
</comment>
<evidence type="ECO:0000313" key="6">
    <source>
        <dbReference type="EMBL" id="KAF2102408.1"/>
    </source>
</evidence>
<dbReference type="EMBL" id="ML978122">
    <property type="protein sequence ID" value="KAF2102408.1"/>
    <property type="molecule type" value="Genomic_DNA"/>
</dbReference>
<evidence type="ECO:0000256" key="2">
    <source>
        <dbReference type="ARBA" id="ARBA00022750"/>
    </source>
</evidence>
<dbReference type="PROSITE" id="PS00141">
    <property type="entry name" value="ASP_PROTEASE"/>
    <property type="match status" value="1"/>
</dbReference>
<dbReference type="InterPro" id="IPR001969">
    <property type="entry name" value="Aspartic_peptidase_AS"/>
</dbReference>
<evidence type="ECO:0000313" key="7">
    <source>
        <dbReference type="Proteomes" id="UP000799772"/>
    </source>
</evidence>